<keyword evidence="2" id="KW-1185">Reference proteome</keyword>
<reference evidence="1 2" key="1">
    <citation type="submission" date="2009-09" db="EMBL/GenBank/DDBJ databases">
        <authorList>
            <person name="Weinstock G."/>
            <person name="Sodergren E."/>
            <person name="Clifton S."/>
            <person name="Fulton L."/>
            <person name="Fulton B."/>
            <person name="Courtney L."/>
            <person name="Fronick C."/>
            <person name="Harrison M."/>
            <person name="Strong C."/>
            <person name="Farmer C."/>
            <person name="Delahaunty K."/>
            <person name="Markovic C."/>
            <person name="Hall O."/>
            <person name="Minx P."/>
            <person name="Tomlinson C."/>
            <person name="Mitreva M."/>
            <person name="Nelson J."/>
            <person name="Hou S."/>
            <person name="Wollam A."/>
            <person name="Pepin K.H."/>
            <person name="Johnson M."/>
            <person name="Bhonagiri V."/>
            <person name="Nash W.E."/>
            <person name="Warren W."/>
            <person name="Chinwalla A."/>
            <person name="Mardis E.R."/>
            <person name="Wilson R.K."/>
        </authorList>
    </citation>
    <scope>NUCLEOTIDE SEQUENCE [LARGE SCALE GENOMIC DNA]</scope>
    <source>
        <strain evidence="1 2">F0319</strain>
    </source>
</reference>
<sequence>MKRKRKMHNEREFELDNIYQDDERQLDILDDLPFERLNR</sequence>
<dbReference type="Proteomes" id="UP000003327">
    <property type="component" value="Unassembled WGS sequence"/>
</dbReference>
<evidence type="ECO:0000313" key="2">
    <source>
        <dbReference type="Proteomes" id="UP000003327"/>
    </source>
</evidence>
<dbReference type="EMBL" id="ACVA01000008">
    <property type="protein sequence ID" value="EEX19832.1"/>
    <property type="molecule type" value="Genomic_DNA"/>
</dbReference>
<dbReference type="AlphaFoldDB" id="C9ML12"/>
<dbReference type="HOGENOM" id="CLU_214464_0_0_10"/>
<gene>
    <name evidence="1" type="ORF">HMPREF0973_00287</name>
</gene>
<accession>C9ML12</accession>
<dbReference type="STRING" id="649761.HMPREF0973_00287"/>
<protein>
    <submittedName>
        <fullName evidence="1">Uncharacterized protein</fullName>
    </submittedName>
</protein>
<proteinExistence type="predicted"/>
<organism evidence="1 2">
    <name type="scientific">Prevotella veroralis F0319</name>
    <dbReference type="NCBI Taxonomy" id="649761"/>
    <lineage>
        <taxon>Bacteria</taxon>
        <taxon>Pseudomonadati</taxon>
        <taxon>Bacteroidota</taxon>
        <taxon>Bacteroidia</taxon>
        <taxon>Bacteroidales</taxon>
        <taxon>Prevotellaceae</taxon>
        <taxon>Prevotella</taxon>
    </lineage>
</organism>
<evidence type="ECO:0000313" key="1">
    <source>
        <dbReference type="EMBL" id="EEX19832.1"/>
    </source>
</evidence>
<name>C9ML12_9BACT</name>
<comment type="caution">
    <text evidence="1">The sequence shown here is derived from an EMBL/GenBank/DDBJ whole genome shotgun (WGS) entry which is preliminary data.</text>
</comment>